<feature type="signal peptide" evidence="5">
    <location>
        <begin position="1"/>
        <end position="19"/>
    </location>
</feature>
<name>A0ABQ5YAC8_9NEIS</name>
<evidence type="ECO:0000259" key="6">
    <source>
        <dbReference type="Pfam" id="PF00263"/>
    </source>
</evidence>
<keyword evidence="9" id="KW-1185">Reference proteome</keyword>
<evidence type="ECO:0000256" key="1">
    <source>
        <dbReference type="ARBA" id="ARBA00004370"/>
    </source>
</evidence>
<accession>A0ABQ5YAC8</accession>
<feature type="domain" description="Secretin N-terminal" evidence="7">
    <location>
        <begin position="142"/>
        <end position="207"/>
    </location>
</feature>
<comment type="subcellular location">
    <subcellularLocation>
        <location evidence="1">Membrane</location>
    </subcellularLocation>
</comment>
<dbReference type="NCBIfam" id="TIGR02519">
    <property type="entry name" value="pilus_MshL"/>
    <property type="match status" value="1"/>
</dbReference>
<dbReference type="Pfam" id="PF00263">
    <property type="entry name" value="Secretin"/>
    <property type="match status" value="1"/>
</dbReference>
<sequence length="623" mass="67362">MPYHAMSRHRLLLLAPLLAVGCATQPMQVEQGRHVAAPAATPAGLPQLVERPAFLPKPGAQNRSDTYSVVVNNVPVRDLMFALARDAKLNVDVHPLITGTVTVNALNQTLPQILDRISRQIDMRYTMENGVLSVVPDRPFVKTYTVDYVNTARTATGKVVIATSVASTGGASGGGGSNSSNTEITNLSENKFWERLEANIRSLLTSTRRVTEGEKVEREALASKDESLRQSELSQQRKTAERNEKLEAAKIAVQAGPGAGDVLEKLTAPPATPSTGGSGDSADDVFIHPETGVITVNASSREHAKVQEYLDRVTAGARRQVLIEATIVEVTLGDQYQAGIDWSVLKNQENRLNFNQNLTGSNPLTSAYDKVKSITGPLSILSYTNTASSLFKGADFNVTIKALEQFGKTKVLSSPKIMALNNQTAVLKVVDEKVYFQLTYTPPQTAENGTTTAATYTSDIKTVPVGMVMSVTPQISAQDMVSLNVRPTISRITGYKPDPAVRILGSPIDSMIPEIQVRELESTLTLADGQVAVLGGLIQDNVQTSRNGLPGLSRLPWGVGDLFSSRDDIAGKSELVIFMRPIVVRDPSLNGDLSTYRQYLPDDKFFQNAKDEMSVFNSGLTAH</sequence>
<dbReference type="Proteomes" id="UP001156706">
    <property type="component" value="Unassembled WGS sequence"/>
</dbReference>
<dbReference type="InterPro" id="IPR013358">
    <property type="entry name" value="Pilus_biogenesis_MshL"/>
</dbReference>
<feature type="domain" description="Type II/III secretion system secretin-like" evidence="6">
    <location>
        <begin position="402"/>
        <end position="585"/>
    </location>
</feature>
<dbReference type="Pfam" id="PF07655">
    <property type="entry name" value="Secretin_N_2"/>
    <property type="match status" value="1"/>
</dbReference>
<dbReference type="PANTHER" id="PTHR30332">
    <property type="entry name" value="PROBABLE GENERAL SECRETION PATHWAY PROTEIN D"/>
    <property type="match status" value="1"/>
</dbReference>
<dbReference type="PANTHER" id="PTHR30332:SF24">
    <property type="entry name" value="SECRETIN GSPD-RELATED"/>
    <property type="match status" value="1"/>
</dbReference>
<dbReference type="InterPro" id="IPR050810">
    <property type="entry name" value="Bact_Secretion_Sys_Channel"/>
</dbReference>
<dbReference type="PRINTS" id="PR00811">
    <property type="entry name" value="BCTERIALGSPD"/>
</dbReference>
<protein>
    <submittedName>
        <fullName evidence="8">Type II and III secretion system protein</fullName>
    </submittedName>
</protein>
<evidence type="ECO:0000256" key="5">
    <source>
        <dbReference type="SAM" id="SignalP"/>
    </source>
</evidence>
<proteinExistence type="predicted"/>
<evidence type="ECO:0000256" key="4">
    <source>
        <dbReference type="SAM" id="MobiDB-lite"/>
    </source>
</evidence>
<dbReference type="EMBL" id="BSOG01000001">
    <property type="protein sequence ID" value="GLR11901.1"/>
    <property type="molecule type" value="Genomic_DNA"/>
</dbReference>
<evidence type="ECO:0000256" key="3">
    <source>
        <dbReference type="ARBA" id="ARBA00023136"/>
    </source>
</evidence>
<evidence type="ECO:0000313" key="9">
    <source>
        <dbReference type="Proteomes" id="UP001156706"/>
    </source>
</evidence>
<feature type="region of interest" description="Disordered" evidence="4">
    <location>
        <begin position="210"/>
        <end position="243"/>
    </location>
</feature>
<dbReference type="InterPro" id="IPR011514">
    <property type="entry name" value="Secretin_N_2"/>
</dbReference>
<evidence type="ECO:0000259" key="7">
    <source>
        <dbReference type="Pfam" id="PF07655"/>
    </source>
</evidence>
<evidence type="ECO:0000313" key="8">
    <source>
        <dbReference type="EMBL" id="GLR11901.1"/>
    </source>
</evidence>
<feature type="compositionally biased region" description="Basic and acidic residues" evidence="4">
    <location>
        <begin position="210"/>
        <end position="229"/>
    </location>
</feature>
<dbReference type="InterPro" id="IPR001775">
    <property type="entry name" value="GspD/PilQ"/>
</dbReference>
<dbReference type="RefSeq" id="WP_284195044.1">
    <property type="nucleotide sequence ID" value="NZ_BSOG01000001.1"/>
</dbReference>
<reference evidence="9" key="1">
    <citation type="journal article" date="2019" name="Int. J. Syst. Evol. Microbiol.">
        <title>The Global Catalogue of Microorganisms (GCM) 10K type strain sequencing project: providing services to taxonomists for standard genome sequencing and annotation.</title>
        <authorList>
            <consortium name="The Broad Institute Genomics Platform"/>
            <consortium name="The Broad Institute Genome Sequencing Center for Infectious Disease"/>
            <person name="Wu L."/>
            <person name="Ma J."/>
        </authorList>
    </citation>
    <scope>NUCLEOTIDE SEQUENCE [LARGE SCALE GENOMIC DNA]</scope>
    <source>
        <strain evidence="9">NBRC 110044</strain>
    </source>
</reference>
<keyword evidence="2 5" id="KW-0732">Signal</keyword>
<dbReference type="Gene3D" id="3.55.50.30">
    <property type="match status" value="1"/>
</dbReference>
<gene>
    <name evidence="8" type="ORF">GCM10007907_06910</name>
</gene>
<feature type="region of interest" description="Disordered" evidence="4">
    <location>
        <begin position="261"/>
        <end position="283"/>
    </location>
</feature>
<evidence type="ECO:0000256" key="2">
    <source>
        <dbReference type="ARBA" id="ARBA00022729"/>
    </source>
</evidence>
<dbReference type="InterPro" id="IPR004846">
    <property type="entry name" value="T2SS/T3SS_dom"/>
</dbReference>
<keyword evidence="3" id="KW-0472">Membrane</keyword>
<organism evidence="8 9">
    <name type="scientific">Chitinimonas prasina</name>
    <dbReference type="NCBI Taxonomy" id="1434937"/>
    <lineage>
        <taxon>Bacteria</taxon>
        <taxon>Pseudomonadati</taxon>
        <taxon>Pseudomonadota</taxon>
        <taxon>Betaproteobacteria</taxon>
        <taxon>Neisseriales</taxon>
        <taxon>Chitinibacteraceae</taxon>
        <taxon>Chitinimonas</taxon>
    </lineage>
</organism>
<comment type="caution">
    <text evidence="8">The sequence shown here is derived from an EMBL/GenBank/DDBJ whole genome shotgun (WGS) entry which is preliminary data.</text>
</comment>
<feature type="chain" id="PRO_5047046423" evidence="5">
    <location>
        <begin position="20"/>
        <end position="623"/>
    </location>
</feature>